<dbReference type="PANTHER" id="PTHR42769:SF10">
    <property type="entry name" value="SUPEROXIDE DISMUTASE [FE] 3, CHLOROPLASTIC"/>
    <property type="match status" value="1"/>
</dbReference>
<dbReference type="STRING" id="3750.A0A498JMT8"/>
<keyword evidence="4" id="KW-0560">Oxidoreductase</keyword>
<dbReference type="AlphaFoldDB" id="A0A498JMT8"/>
<comment type="caution">
    <text evidence="6">The sequence shown here is derived from an EMBL/GenBank/DDBJ whole genome shotgun (WGS) entry which is preliminary data.</text>
</comment>
<dbReference type="Proteomes" id="UP000290289">
    <property type="component" value="Chromosome 6"/>
</dbReference>
<feature type="domain" description="Manganese/iron superoxide dismutase N-terminal" evidence="5">
    <location>
        <begin position="5"/>
        <end position="39"/>
    </location>
</feature>
<evidence type="ECO:0000256" key="1">
    <source>
        <dbReference type="ARBA" id="ARBA00008714"/>
    </source>
</evidence>
<dbReference type="InterPro" id="IPR036324">
    <property type="entry name" value="Mn/Fe_SOD_N_sf"/>
</dbReference>
<dbReference type="EC" id="1.15.1.1" evidence="2"/>
<dbReference type="SUPFAM" id="SSF46609">
    <property type="entry name" value="Fe,Mn superoxide dismutase (SOD), N-terminal domain"/>
    <property type="match status" value="1"/>
</dbReference>
<keyword evidence="3" id="KW-0479">Metal-binding</keyword>
<keyword evidence="7" id="KW-1185">Reference proteome</keyword>
<evidence type="ECO:0000313" key="6">
    <source>
        <dbReference type="EMBL" id="RXH96385.1"/>
    </source>
</evidence>
<protein>
    <recommendedName>
        <fullName evidence="2">superoxide dismutase</fullName>
        <ecNumber evidence="2">1.15.1.1</ecNumber>
    </recommendedName>
</protein>
<organism evidence="6 7">
    <name type="scientific">Malus domestica</name>
    <name type="common">Apple</name>
    <name type="synonym">Pyrus malus</name>
    <dbReference type="NCBI Taxonomy" id="3750"/>
    <lineage>
        <taxon>Eukaryota</taxon>
        <taxon>Viridiplantae</taxon>
        <taxon>Streptophyta</taxon>
        <taxon>Embryophyta</taxon>
        <taxon>Tracheophyta</taxon>
        <taxon>Spermatophyta</taxon>
        <taxon>Magnoliopsida</taxon>
        <taxon>eudicotyledons</taxon>
        <taxon>Gunneridae</taxon>
        <taxon>Pentapetalae</taxon>
        <taxon>rosids</taxon>
        <taxon>fabids</taxon>
        <taxon>Rosales</taxon>
        <taxon>Rosaceae</taxon>
        <taxon>Amygdaloideae</taxon>
        <taxon>Maleae</taxon>
        <taxon>Malus</taxon>
    </lineage>
</organism>
<gene>
    <name evidence="6" type="ORF">DVH24_008889</name>
</gene>
<evidence type="ECO:0000256" key="4">
    <source>
        <dbReference type="ARBA" id="ARBA00023002"/>
    </source>
</evidence>
<accession>A0A498JMT8</accession>
<evidence type="ECO:0000256" key="3">
    <source>
        <dbReference type="ARBA" id="ARBA00022723"/>
    </source>
</evidence>
<evidence type="ECO:0000256" key="2">
    <source>
        <dbReference type="ARBA" id="ARBA00012682"/>
    </source>
</evidence>
<dbReference type="Pfam" id="PF00081">
    <property type="entry name" value="Sod_Fe_N"/>
    <property type="match status" value="1"/>
</dbReference>
<name>A0A498JMT8_MALDO</name>
<proteinExistence type="inferred from homology"/>
<sequence length="161" mass="18421">MGIKDALEPYMSQRTLEVHWEGHHRNYVEGLNKQLEKSDVLYGYIFYELVKATYNNGNPLPEFNNAAQVNTHLTLRPILLTRHGESKDNVRGRIGEDNPLRLVPLKEEVTTLRSQLAVHGEEMKAYVGHVRDLMFGLQILLTVPDLATPSTFEPFYSVDTQ</sequence>
<dbReference type="GO" id="GO:0046872">
    <property type="term" value="F:metal ion binding"/>
    <property type="evidence" value="ECO:0007669"/>
    <property type="project" value="UniProtKB-KW"/>
</dbReference>
<dbReference type="PROSITE" id="PS00175">
    <property type="entry name" value="PG_MUTASE"/>
    <property type="match status" value="1"/>
</dbReference>
<comment type="similarity">
    <text evidence="1">Belongs to the iron/manganese superoxide dismutase family.</text>
</comment>
<evidence type="ECO:0000313" key="7">
    <source>
        <dbReference type="Proteomes" id="UP000290289"/>
    </source>
</evidence>
<dbReference type="InterPro" id="IPR019831">
    <property type="entry name" value="Mn/Fe_SOD_N"/>
</dbReference>
<dbReference type="EMBL" id="RDQH01000332">
    <property type="protein sequence ID" value="RXH96385.1"/>
    <property type="molecule type" value="Genomic_DNA"/>
</dbReference>
<dbReference type="PANTHER" id="PTHR42769">
    <property type="entry name" value="SUPEROXIDE DISMUTASE"/>
    <property type="match status" value="1"/>
</dbReference>
<evidence type="ECO:0000259" key="5">
    <source>
        <dbReference type="Pfam" id="PF00081"/>
    </source>
</evidence>
<dbReference type="InterPro" id="IPR001345">
    <property type="entry name" value="PG/BPGM_mutase_AS"/>
</dbReference>
<dbReference type="Gene3D" id="1.10.287.990">
    <property type="entry name" value="Fe,Mn superoxide dismutase (SOD) domain"/>
    <property type="match status" value="1"/>
</dbReference>
<dbReference type="GO" id="GO:0004784">
    <property type="term" value="F:superoxide dismutase activity"/>
    <property type="evidence" value="ECO:0007669"/>
    <property type="project" value="UniProtKB-EC"/>
</dbReference>
<reference evidence="6 7" key="1">
    <citation type="submission" date="2018-10" db="EMBL/GenBank/DDBJ databases">
        <title>A high-quality apple genome assembly.</title>
        <authorList>
            <person name="Hu J."/>
        </authorList>
    </citation>
    <scope>NUCLEOTIDE SEQUENCE [LARGE SCALE GENOMIC DNA]</scope>
    <source>
        <strain evidence="7">cv. HFTH1</strain>
        <tissue evidence="6">Young leaf</tissue>
    </source>
</reference>
<dbReference type="GO" id="GO:0042644">
    <property type="term" value="C:chloroplast nucleoid"/>
    <property type="evidence" value="ECO:0007669"/>
    <property type="project" value="TreeGrafter"/>
</dbReference>